<dbReference type="PANTHER" id="PTHR40050">
    <property type="entry name" value="INNER SPORE COAT PROTEIN H"/>
    <property type="match status" value="1"/>
</dbReference>
<evidence type="ECO:0000313" key="2">
    <source>
        <dbReference type="EMBL" id="SVB86033.1"/>
    </source>
</evidence>
<gene>
    <name evidence="2" type="ORF">METZ01_LOCUS238887</name>
</gene>
<sequence>MILLLGGGLPAADLTLDAIFPTDKVLDVQITVPAEGWDTIRYQSRNFFEALNAKRQFGHIPGPYTYVEASVSINGVKFPKVGLRKKGFIGSQSSIRPSLKVKLDFVDPESKIEGLNTLTFNNNKQDTAQVSQFMGYALFNKAGSPAPRCALANVTVNGKNLGIYSHVESYKKPILERGFGDKTGTLYEGTVVDFYEQWEKSFELKRGEDASGRAKILELIGVLNSDGGSSGVAILDSETEATGWVPTSGTSDKKWMQRVFNDSRWKKGAGGAGIETSGGYEEHIHPGLDFEEEMHEQT</sequence>
<dbReference type="Pfam" id="PF08757">
    <property type="entry name" value="CotH"/>
    <property type="match status" value="1"/>
</dbReference>
<feature type="non-terminal residue" evidence="2">
    <location>
        <position position="298"/>
    </location>
</feature>
<dbReference type="AlphaFoldDB" id="A0A382HH75"/>
<name>A0A382HH75_9ZZZZ</name>
<evidence type="ECO:0000256" key="1">
    <source>
        <dbReference type="SAM" id="MobiDB-lite"/>
    </source>
</evidence>
<dbReference type="InterPro" id="IPR014867">
    <property type="entry name" value="Spore_coat_CotH_CotH2/3/7"/>
</dbReference>
<proteinExistence type="predicted"/>
<feature type="compositionally biased region" description="Acidic residues" evidence="1">
    <location>
        <begin position="289"/>
        <end position="298"/>
    </location>
</feature>
<reference evidence="2" key="1">
    <citation type="submission" date="2018-05" db="EMBL/GenBank/DDBJ databases">
        <authorList>
            <person name="Lanie J.A."/>
            <person name="Ng W.-L."/>
            <person name="Kazmierczak K.M."/>
            <person name="Andrzejewski T.M."/>
            <person name="Davidsen T.M."/>
            <person name="Wayne K.J."/>
            <person name="Tettelin H."/>
            <person name="Glass J.I."/>
            <person name="Rusch D."/>
            <person name="Podicherti R."/>
            <person name="Tsui H.-C.T."/>
            <person name="Winkler M.E."/>
        </authorList>
    </citation>
    <scope>NUCLEOTIDE SEQUENCE</scope>
</reference>
<organism evidence="2">
    <name type="scientific">marine metagenome</name>
    <dbReference type="NCBI Taxonomy" id="408172"/>
    <lineage>
        <taxon>unclassified sequences</taxon>
        <taxon>metagenomes</taxon>
        <taxon>ecological metagenomes</taxon>
    </lineage>
</organism>
<dbReference type="PANTHER" id="PTHR40050:SF1">
    <property type="entry name" value="INNER SPORE COAT PROTEIN H"/>
    <property type="match status" value="1"/>
</dbReference>
<feature type="region of interest" description="Disordered" evidence="1">
    <location>
        <begin position="267"/>
        <end position="298"/>
    </location>
</feature>
<dbReference type="EMBL" id="UINC01060963">
    <property type="protein sequence ID" value="SVB86033.1"/>
    <property type="molecule type" value="Genomic_DNA"/>
</dbReference>
<accession>A0A382HH75</accession>
<protein>
    <submittedName>
        <fullName evidence="2">Uncharacterized protein</fullName>
    </submittedName>
</protein>